<gene>
    <name evidence="3" type="ORF">KGM_200561</name>
</gene>
<name>A0A212EJ45_DANPL</name>
<evidence type="ECO:0000259" key="2">
    <source>
        <dbReference type="PROSITE" id="PS50011"/>
    </source>
</evidence>
<dbReference type="AlphaFoldDB" id="A0A212EJ45"/>
<dbReference type="PROSITE" id="PS50088">
    <property type="entry name" value="ANK_REPEAT"/>
    <property type="match status" value="1"/>
</dbReference>
<dbReference type="GO" id="GO:0004672">
    <property type="term" value="F:protein kinase activity"/>
    <property type="evidence" value="ECO:0007669"/>
    <property type="project" value="InterPro"/>
</dbReference>
<keyword evidence="3" id="KW-0418">Kinase</keyword>
<keyword evidence="3" id="KW-0808">Transferase</keyword>
<organism evidence="3 4">
    <name type="scientific">Danaus plexippus plexippus</name>
    <dbReference type="NCBI Taxonomy" id="278856"/>
    <lineage>
        <taxon>Eukaryota</taxon>
        <taxon>Metazoa</taxon>
        <taxon>Ecdysozoa</taxon>
        <taxon>Arthropoda</taxon>
        <taxon>Hexapoda</taxon>
        <taxon>Insecta</taxon>
        <taxon>Pterygota</taxon>
        <taxon>Neoptera</taxon>
        <taxon>Endopterygota</taxon>
        <taxon>Lepidoptera</taxon>
        <taxon>Glossata</taxon>
        <taxon>Ditrysia</taxon>
        <taxon>Papilionoidea</taxon>
        <taxon>Nymphalidae</taxon>
        <taxon>Danainae</taxon>
        <taxon>Danaini</taxon>
        <taxon>Danaina</taxon>
        <taxon>Danaus</taxon>
        <taxon>Danaus</taxon>
    </lineage>
</organism>
<feature type="domain" description="Protein kinase" evidence="2">
    <location>
        <begin position="1"/>
        <end position="416"/>
    </location>
</feature>
<reference evidence="3 4" key="1">
    <citation type="journal article" date="2011" name="Cell">
        <title>The monarch butterfly genome yields insights into long-distance migration.</title>
        <authorList>
            <person name="Zhan S."/>
            <person name="Merlin C."/>
            <person name="Boore J.L."/>
            <person name="Reppert S.M."/>
        </authorList>
    </citation>
    <scope>NUCLEOTIDE SEQUENCE [LARGE SCALE GENOMIC DNA]</scope>
    <source>
        <strain evidence="3">F-2</strain>
    </source>
</reference>
<evidence type="ECO:0000313" key="3">
    <source>
        <dbReference type="EMBL" id="OWR41523.1"/>
    </source>
</evidence>
<dbReference type="PANTHER" id="PTHR22961">
    <property type="entry name" value="SER/THR PROTEIN KINASE-TRB"/>
    <property type="match status" value="1"/>
</dbReference>
<accession>A0A212EJ45</accession>
<dbReference type="SUPFAM" id="SSF48403">
    <property type="entry name" value="Ankyrin repeat"/>
    <property type="match status" value="1"/>
</dbReference>
<evidence type="ECO:0000256" key="1">
    <source>
        <dbReference type="PROSITE-ProRule" id="PRU00023"/>
    </source>
</evidence>
<dbReference type="Proteomes" id="UP000007151">
    <property type="component" value="Unassembled WGS sequence"/>
</dbReference>
<dbReference type="InterPro" id="IPR002110">
    <property type="entry name" value="Ankyrin_rpt"/>
</dbReference>
<evidence type="ECO:0000313" key="4">
    <source>
        <dbReference type="Proteomes" id="UP000007151"/>
    </source>
</evidence>
<dbReference type="PROSITE" id="PS50011">
    <property type="entry name" value="PROTEIN_KINASE_DOM"/>
    <property type="match status" value="1"/>
</dbReference>
<dbReference type="InterPro" id="IPR036770">
    <property type="entry name" value="Ankyrin_rpt-contain_sf"/>
</dbReference>
<dbReference type="InterPro" id="IPR011009">
    <property type="entry name" value="Kinase-like_dom_sf"/>
</dbReference>
<dbReference type="KEGG" id="dpl:KGM_200561"/>
<feature type="repeat" description="ANK" evidence="1">
    <location>
        <begin position="410"/>
        <end position="443"/>
    </location>
</feature>
<dbReference type="InterPro" id="IPR000719">
    <property type="entry name" value="Prot_kinase_dom"/>
</dbReference>
<dbReference type="GO" id="GO:0005524">
    <property type="term" value="F:ATP binding"/>
    <property type="evidence" value="ECO:0007669"/>
    <property type="project" value="InterPro"/>
</dbReference>
<dbReference type="EMBL" id="AGBW02014522">
    <property type="protein sequence ID" value="OWR41523.1"/>
    <property type="molecule type" value="Genomic_DNA"/>
</dbReference>
<dbReference type="SUPFAM" id="SSF56112">
    <property type="entry name" value="Protein kinase-like (PK-like)"/>
    <property type="match status" value="1"/>
</dbReference>
<dbReference type="Gene3D" id="1.10.510.10">
    <property type="entry name" value="Transferase(Phosphotransferase) domain 1"/>
    <property type="match status" value="1"/>
</dbReference>
<keyword evidence="1" id="KW-0040">ANK repeat</keyword>
<dbReference type="Gene3D" id="1.25.40.20">
    <property type="entry name" value="Ankyrin repeat-containing domain"/>
    <property type="match status" value="1"/>
</dbReference>
<protein>
    <submittedName>
        <fullName evidence="3">Ser/Thr protein kinase lyk4</fullName>
    </submittedName>
</protein>
<comment type="caution">
    <text evidence="3">The sequence shown here is derived from an EMBL/GenBank/DDBJ whole genome shotgun (WGS) entry which is preliminary data.</text>
</comment>
<dbReference type="InParanoid" id="A0A212EJ45"/>
<proteinExistence type="predicted"/>
<dbReference type="InterPro" id="IPR024104">
    <property type="entry name" value="Tribbles/Ser_Thr_kinase_40"/>
</dbReference>
<dbReference type="STRING" id="278856.A0A212EJ45"/>
<dbReference type="Pfam" id="PF00069">
    <property type="entry name" value="Pkinase"/>
    <property type="match status" value="1"/>
</dbReference>
<dbReference type="PANTHER" id="PTHR22961:SF16">
    <property type="entry name" value="SERINE_THREONINE-PROTEIN KINASE 40"/>
    <property type="match status" value="1"/>
</dbReference>
<keyword evidence="4" id="KW-1185">Reference proteome</keyword>
<dbReference type="eggNOG" id="KOG0583">
    <property type="taxonomic scope" value="Eukaryota"/>
</dbReference>
<sequence length="500" mass="56244">MNVCPVRRPGADWLRRSIPPPLLRCVPFTSIPNSNFLAPAFSLNLTCSSSSVHSTSGINATDPAMLQDYLLARFRSWAPAPPAVEERSTRDVTLLFDLQAFSFLHEHVIYRVEKKENIPPWVAVYWLIEVRSQYMRYKPCSRGYEHESARLQDPSAVRCTGGKSRKTITNLAPSHPHRFRLKVILKSSAVAAAAIKHFGDETTVYESLEGDNNSDNKRQNWSEVNKADFVNTIVCDKKPLSSRMFEGKLEKSPEIVESQYSEELWTSTESEGTSVACFCLAVSCGYLKQVQQMLEERPELVSIMNSKSGFTPLATAARKGSPAYISPDVLMCKPYLGKPSDMWALGVVLYTMLYGQFPFCDTSLAQLFSRIQAANYNIPPVEHYAVDSCRTDLVALVLDRGGDVHVRDSNLWTPLFRAVCQGASTAMIELLLRRGSRLDVTDRRHLTLTAAARLLKDRHGGRRDSVLRLVDTQYQHEKVVANFTRLTKKISSVRTLMNIK</sequence>